<keyword evidence="4 8" id="KW-1133">Transmembrane helix</keyword>
<proteinExistence type="inferred from homology"/>
<comment type="similarity">
    <text evidence="2">Belongs to the Tim17/Tim22/Tim23 family.</text>
</comment>
<sequence>MIRSNIKKIKLLSFTLPFGYGTEADIVTKDTKTVQDADLSIVKEETGWERLQQMFKKDDFGRISPELHTVLQVGTMSMFIGAIYGGTIHSRESYLDFIKNNQATAFKSHLDAKKKLQDQVTLSFAKGAFKWGWRLTYFCTTYVAVSTSLAVYRGKNGILEHLAAGAVAGSTYKFQMGPRGWIVGGGLGIVLGAIAGVITTSLLKLTGMSMEEVRYWNYKWAKARTDSYNREFGKHLEKESLLLLTEREARSGNLDNLEKVAKDNNVNIK</sequence>
<dbReference type="GO" id="GO:0005739">
    <property type="term" value="C:mitochondrion"/>
    <property type="evidence" value="ECO:0007669"/>
    <property type="project" value="TreeGrafter"/>
</dbReference>
<reference evidence="9" key="1">
    <citation type="submission" date="2019-08" db="EMBL/GenBank/DDBJ databases">
        <title>The genome of the North American firefly Photinus pyralis.</title>
        <authorList>
            <consortium name="Photinus pyralis genome working group"/>
            <person name="Fallon T.R."/>
            <person name="Sander Lower S.E."/>
            <person name="Weng J.-K."/>
        </authorList>
    </citation>
    <scope>NUCLEOTIDE SEQUENCE</scope>
    <source>
        <strain evidence="9">TRF0915ILg1</strain>
        <tissue evidence="9">Whole body</tissue>
    </source>
</reference>
<evidence type="ECO:0000256" key="7">
    <source>
        <dbReference type="ARBA" id="ARBA00041344"/>
    </source>
</evidence>
<dbReference type="InterPro" id="IPR055299">
    <property type="entry name" value="TIMMDC1"/>
</dbReference>
<evidence type="ECO:0000256" key="6">
    <source>
        <dbReference type="ARBA" id="ARBA00040778"/>
    </source>
</evidence>
<dbReference type="OrthoDB" id="5826189at2759"/>
<dbReference type="Pfam" id="PF02466">
    <property type="entry name" value="Tim17"/>
    <property type="match status" value="1"/>
</dbReference>
<dbReference type="Proteomes" id="UP000801492">
    <property type="component" value="Unassembled WGS sequence"/>
</dbReference>
<name>A0A8K0G283_IGNLU</name>
<dbReference type="PANTHER" id="PTHR13002:SF1">
    <property type="entry name" value="COMPLEX I ASSEMBLY FACTOR TIMMDC1, MITOCHONDRIAL"/>
    <property type="match status" value="1"/>
</dbReference>
<dbReference type="PANTHER" id="PTHR13002">
    <property type="entry name" value="C3ORF1 PROTEIN-RELATED"/>
    <property type="match status" value="1"/>
</dbReference>
<evidence type="ECO:0000313" key="9">
    <source>
        <dbReference type="EMBL" id="KAF2885657.1"/>
    </source>
</evidence>
<gene>
    <name evidence="9" type="ORF">ILUMI_20508</name>
</gene>
<evidence type="ECO:0000256" key="3">
    <source>
        <dbReference type="ARBA" id="ARBA00022692"/>
    </source>
</evidence>
<dbReference type="EMBL" id="VTPC01089823">
    <property type="protein sequence ID" value="KAF2885657.1"/>
    <property type="molecule type" value="Genomic_DNA"/>
</dbReference>
<evidence type="ECO:0000256" key="1">
    <source>
        <dbReference type="ARBA" id="ARBA00004141"/>
    </source>
</evidence>
<comment type="caution">
    <text evidence="9">The sequence shown here is derived from an EMBL/GenBank/DDBJ whole genome shotgun (WGS) entry which is preliminary data.</text>
</comment>
<keyword evidence="3 8" id="KW-0812">Transmembrane</keyword>
<evidence type="ECO:0000256" key="5">
    <source>
        <dbReference type="ARBA" id="ARBA00023136"/>
    </source>
</evidence>
<evidence type="ECO:0000256" key="2">
    <source>
        <dbReference type="ARBA" id="ARBA00008444"/>
    </source>
</evidence>
<dbReference type="GO" id="GO:0032981">
    <property type="term" value="P:mitochondrial respiratory chain complex I assembly"/>
    <property type="evidence" value="ECO:0007669"/>
    <property type="project" value="InterPro"/>
</dbReference>
<evidence type="ECO:0000256" key="8">
    <source>
        <dbReference type="SAM" id="Phobius"/>
    </source>
</evidence>
<dbReference type="GO" id="GO:0016020">
    <property type="term" value="C:membrane"/>
    <property type="evidence" value="ECO:0007669"/>
    <property type="project" value="UniProtKB-SubCell"/>
</dbReference>
<keyword evidence="10" id="KW-1185">Reference proteome</keyword>
<protein>
    <recommendedName>
        <fullName evidence="6">Complex I assembly factor TIMMDC1, mitochondrial</fullName>
    </recommendedName>
    <alternativeName>
        <fullName evidence="7">Translocase of inner mitochondrial membrane domain-containing protein 1</fullName>
    </alternativeName>
</protein>
<keyword evidence="5 8" id="KW-0472">Membrane</keyword>
<accession>A0A8K0G283</accession>
<feature type="transmembrane region" description="Helical" evidence="8">
    <location>
        <begin position="181"/>
        <end position="203"/>
    </location>
</feature>
<evidence type="ECO:0000256" key="4">
    <source>
        <dbReference type="ARBA" id="ARBA00022989"/>
    </source>
</evidence>
<organism evidence="9 10">
    <name type="scientific">Ignelater luminosus</name>
    <name type="common">Cucubano</name>
    <name type="synonym">Pyrophorus luminosus</name>
    <dbReference type="NCBI Taxonomy" id="2038154"/>
    <lineage>
        <taxon>Eukaryota</taxon>
        <taxon>Metazoa</taxon>
        <taxon>Ecdysozoa</taxon>
        <taxon>Arthropoda</taxon>
        <taxon>Hexapoda</taxon>
        <taxon>Insecta</taxon>
        <taxon>Pterygota</taxon>
        <taxon>Neoptera</taxon>
        <taxon>Endopterygota</taxon>
        <taxon>Coleoptera</taxon>
        <taxon>Polyphaga</taxon>
        <taxon>Elateriformia</taxon>
        <taxon>Elateroidea</taxon>
        <taxon>Elateridae</taxon>
        <taxon>Agrypninae</taxon>
        <taxon>Pyrophorini</taxon>
        <taxon>Ignelater</taxon>
    </lineage>
</organism>
<comment type="subcellular location">
    <subcellularLocation>
        <location evidence="1">Membrane</location>
        <topology evidence="1">Multi-pass membrane protein</topology>
    </subcellularLocation>
</comment>
<evidence type="ECO:0000313" key="10">
    <source>
        <dbReference type="Proteomes" id="UP000801492"/>
    </source>
</evidence>
<dbReference type="AlphaFoldDB" id="A0A8K0G283"/>